<dbReference type="InterPro" id="IPR011541">
    <property type="entry name" value="Ni/Co_transpt_high_affinity"/>
</dbReference>
<keyword evidence="10" id="KW-0406">Ion transport</keyword>
<proteinExistence type="inferred from homology"/>
<dbReference type="PANTHER" id="PTHR40659:SF1">
    <property type="entry name" value="NICKEL_COBALT EFFLUX SYSTEM RCNA"/>
    <property type="match status" value="1"/>
</dbReference>
<feature type="transmembrane region" description="Helical" evidence="14">
    <location>
        <begin position="153"/>
        <end position="170"/>
    </location>
</feature>
<feature type="transmembrane region" description="Helical" evidence="14">
    <location>
        <begin position="310"/>
        <end position="329"/>
    </location>
</feature>
<comment type="caution">
    <text evidence="15">The sequence shown here is derived from an EMBL/GenBank/DDBJ whole genome shotgun (WGS) entry which is preliminary data.</text>
</comment>
<keyword evidence="7" id="KW-0533">Nickel</keyword>
<evidence type="ECO:0000256" key="14">
    <source>
        <dbReference type="RuleBase" id="RU362101"/>
    </source>
</evidence>
<keyword evidence="4" id="KW-0171">Cobalt transport</keyword>
<comment type="similarity">
    <text evidence="3">Belongs to the NiCoT transporter (TC 2.A.52) family. RcnA subfamily.</text>
</comment>
<dbReference type="GO" id="GO:0046583">
    <property type="term" value="F:monoatomic cation efflux transmembrane transporter activity"/>
    <property type="evidence" value="ECO:0007669"/>
    <property type="project" value="TreeGrafter"/>
</dbReference>
<keyword evidence="13" id="KW-0170">Cobalt</keyword>
<evidence type="ECO:0000256" key="9">
    <source>
        <dbReference type="ARBA" id="ARBA00022989"/>
    </source>
</evidence>
<keyword evidence="12 14" id="KW-0472">Membrane</keyword>
<evidence type="ECO:0000256" key="13">
    <source>
        <dbReference type="ARBA" id="ARBA00023285"/>
    </source>
</evidence>
<evidence type="ECO:0000256" key="5">
    <source>
        <dbReference type="ARBA" id="ARBA00022448"/>
    </source>
</evidence>
<feature type="transmembrane region" description="Helical" evidence="14">
    <location>
        <begin position="218"/>
        <end position="238"/>
    </location>
</feature>
<keyword evidence="9 14" id="KW-1133">Transmembrane helix</keyword>
<dbReference type="GO" id="GO:0005886">
    <property type="term" value="C:plasma membrane"/>
    <property type="evidence" value="ECO:0007669"/>
    <property type="project" value="UniProtKB-SubCell"/>
</dbReference>
<comment type="function">
    <text evidence="1 14">Efflux system for nickel and cobalt.</text>
</comment>
<keyword evidence="8 14" id="KW-0812">Transmembrane</keyword>
<keyword evidence="5 14" id="KW-0813">Transport</keyword>
<evidence type="ECO:0000256" key="1">
    <source>
        <dbReference type="ARBA" id="ARBA00002510"/>
    </source>
</evidence>
<evidence type="ECO:0000256" key="8">
    <source>
        <dbReference type="ARBA" id="ARBA00022692"/>
    </source>
</evidence>
<evidence type="ECO:0000256" key="11">
    <source>
        <dbReference type="ARBA" id="ARBA00023112"/>
    </source>
</evidence>
<evidence type="ECO:0000313" key="15">
    <source>
        <dbReference type="EMBL" id="EHC84344.1"/>
    </source>
</evidence>
<organism evidence="15 16">
    <name type="scientific">Salmonella enterica subsp. enterica serovar Rubislaw str. A4-653</name>
    <dbReference type="NCBI Taxonomy" id="913081"/>
    <lineage>
        <taxon>Bacteria</taxon>
        <taxon>Pseudomonadati</taxon>
        <taxon>Pseudomonadota</taxon>
        <taxon>Gammaproteobacteria</taxon>
        <taxon>Enterobacterales</taxon>
        <taxon>Enterobacteriaceae</taxon>
        <taxon>Salmonella</taxon>
    </lineage>
</organism>
<dbReference type="PATRIC" id="fig|913081.3.peg.3220"/>
<feature type="transmembrane region" description="Helical" evidence="14">
    <location>
        <begin position="79"/>
        <end position="100"/>
    </location>
</feature>
<dbReference type="InterPro" id="IPR051224">
    <property type="entry name" value="NiCoT_RcnA"/>
</dbReference>
<dbReference type="GO" id="GO:0015099">
    <property type="term" value="F:nickel cation transmembrane transporter activity"/>
    <property type="evidence" value="ECO:0007669"/>
    <property type="project" value="UniProtKB-UniRule"/>
</dbReference>
<dbReference type="AlphaFoldDB" id="G5QMP9"/>
<dbReference type="GO" id="GO:0006824">
    <property type="term" value="P:cobalt ion transport"/>
    <property type="evidence" value="ECO:0007669"/>
    <property type="project" value="UniProtKB-KW"/>
</dbReference>
<protein>
    <recommendedName>
        <fullName evidence="14">Nickel/cobalt efflux system</fullName>
    </recommendedName>
</protein>
<dbReference type="Proteomes" id="UP000004903">
    <property type="component" value="Unassembled WGS sequence"/>
</dbReference>
<evidence type="ECO:0000256" key="7">
    <source>
        <dbReference type="ARBA" id="ARBA00022596"/>
    </source>
</evidence>
<gene>
    <name evidence="15" type="ORF">LTSERUB_4167</name>
</gene>
<comment type="subcellular location">
    <subcellularLocation>
        <location evidence="2 14">Cell membrane</location>
        <topology evidence="2 14">Multi-pass membrane protein</topology>
    </subcellularLocation>
</comment>
<dbReference type="PANTHER" id="PTHR40659">
    <property type="entry name" value="NICKEL/COBALT EFFLUX SYSTEM RCNA"/>
    <property type="match status" value="1"/>
</dbReference>
<dbReference type="Pfam" id="PF03824">
    <property type="entry name" value="NicO"/>
    <property type="match status" value="2"/>
</dbReference>
<sequence>MSVIFSQRTPGWRWLSLWPLALFLLLMLVGGLWIWQAWPQVMLKSALWQRDVNQQLSALLNAVATHPERAGGSLLLLSFMYGVLHALGPGHGKVVIATWLATHPSKLKSSTVLTLAAALLQGLVAIGLVVGVLTVLQLPARQLHLSGFWLEKGSYALVGGLGIFLCWRAIKRLRALLRKPVFIAFTPRHVHHEKCGCGHQHLPTQEQLHSGDDWRARLMIVLSMGMRPCSGAIMVLLFSKVIGVFSWGMASVLAMAAGTSLTITSLALLVHTFRALAVKLSGNKAPAPALWRQVGWSAPALWRQVGWSTLALAGGVILLVAALVMWFSVPQPVGGLRPWRG</sequence>
<accession>G5QMP9</accession>
<feature type="transmembrane region" description="Helical" evidence="14">
    <location>
        <begin position="112"/>
        <end position="133"/>
    </location>
</feature>
<dbReference type="GO" id="GO:0032025">
    <property type="term" value="P:response to cobalt ion"/>
    <property type="evidence" value="ECO:0007669"/>
    <property type="project" value="TreeGrafter"/>
</dbReference>
<evidence type="ECO:0000256" key="3">
    <source>
        <dbReference type="ARBA" id="ARBA00010428"/>
    </source>
</evidence>
<keyword evidence="11" id="KW-0921">Nickel transport</keyword>
<evidence type="ECO:0000256" key="4">
    <source>
        <dbReference type="ARBA" id="ARBA00022426"/>
    </source>
</evidence>
<feature type="transmembrane region" description="Helical" evidence="14">
    <location>
        <begin position="12"/>
        <end position="35"/>
    </location>
</feature>
<feature type="transmembrane region" description="Helical" evidence="14">
    <location>
        <begin position="244"/>
        <end position="270"/>
    </location>
</feature>
<dbReference type="EMBL" id="AFCT01001523">
    <property type="protein sequence ID" value="EHC84344.1"/>
    <property type="molecule type" value="Genomic_DNA"/>
</dbReference>
<evidence type="ECO:0000256" key="10">
    <source>
        <dbReference type="ARBA" id="ARBA00023065"/>
    </source>
</evidence>
<dbReference type="GO" id="GO:0010045">
    <property type="term" value="P:response to nickel cation"/>
    <property type="evidence" value="ECO:0007669"/>
    <property type="project" value="TreeGrafter"/>
</dbReference>
<name>G5QMP9_SALRU</name>
<reference evidence="15 16" key="1">
    <citation type="journal article" date="2011" name="BMC Genomics">
        <title>Genome sequencing reveals diversification of virulence factor content and possible host adaptation in distinct subpopulations of Salmonella enterica.</title>
        <authorList>
            <person name="den Bakker H.C."/>
            <person name="Moreno Switt A.I."/>
            <person name="Govoni G."/>
            <person name="Cummings C.A."/>
            <person name="Ranieri M.L."/>
            <person name="Degoricija L."/>
            <person name="Hoelzer K."/>
            <person name="Rodriguez-Rivera L.D."/>
            <person name="Brown S."/>
            <person name="Bolchacova E."/>
            <person name="Furtado M.R."/>
            <person name="Wiedmann M."/>
        </authorList>
    </citation>
    <scope>NUCLEOTIDE SEQUENCE [LARGE SCALE GENOMIC DNA]</scope>
    <source>
        <strain evidence="15 16">A4-653</strain>
    </source>
</reference>
<keyword evidence="6" id="KW-1003">Cell membrane</keyword>
<evidence type="ECO:0000256" key="6">
    <source>
        <dbReference type="ARBA" id="ARBA00022475"/>
    </source>
</evidence>
<evidence type="ECO:0000313" key="16">
    <source>
        <dbReference type="Proteomes" id="UP000004903"/>
    </source>
</evidence>
<evidence type="ECO:0000256" key="2">
    <source>
        <dbReference type="ARBA" id="ARBA00004651"/>
    </source>
</evidence>
<evidence type="ECO:0000256" key="12">
    <source>
        <dbReference type="ARBA" id="ARBA00023136"/>
    </source>
</evidence>